<evidence type="ECO:0000313" key="2">
    <source>
        <dbReference type="EMBL" id="KAF8679838.1"/>
    </source>
</evidence>
<evidence type="ECO:0000256" key="1">
    <source>
        <dbReference type="SAM" id="MobiDB-lite"/>
    </source>
</evidence>
<feature type="region of interest" description="Disordered" evidence="1">
    <location>
        <begin position="1"/>
        <end position="100"/>
    </location>
</feature>
<name>A0A8H7H7D4_9AGAM</name>
<dbReference type="Proteomes" id="UP000650582">
    <property type="component" value="Unassembled WGS sequence"/>
</dbReference>
<accession>A0A8H7H7D4</accession>
<reference evidence="2" key="1">
    <citation type="submission" date="2020-09" db="EMBL/GenBank/DDBJ databases">
        <title>Comparative genome analyses of four rice-infecting Rhizoctonia solani isolates reveal extensive enrichment of homogalacturonan modification genes.</title>
        <authorList>
            <person name="Lee D.-Y."/>
            <person name="Jeon J."/>
            <person name="Kim K.-T."/>
            <person name="Cheong K."/>
            <person name="Song H."/>
            <person name="Choi G."/>
            <person name="Ko J."/>
            <person name="Opiyo S.O."/>
            <person name="Zuo S."/>
            <person name="Madhav S."/>
            <person name="Lee Y.-H."/>
            <person name="Wang G.-L."/>
        </authorList>
    </citation>
    <scope>NUCLEOTIDE SEQUENCE</scope>
    <source>
        <strain evidence="2">AG1-IA YN-7</strain>
    </source>
</reference>
<dbReference type="EMBL" id="JACYCC010000037">
    <property type="protein sequence ID" value="KAF8679838.1"/>
    <property type="molecule type" value="Genomic_DNA"/>
</dbReference>
<feature type="compositionally biased region" description="Polar residues" evidence="1">
    <location>
        <begin position="37"/>
        <end position="50"/>
    </location>
</feature>
<feature type="compositionally biased region" description="Basic and acidic residues" evidence="1">
    <location>
        <begin position="1"/>
        <end position="12"/>
    </location>
</feature>
<feature type="compositionally biased region" description="Polar residues" evidence="1">
    <location>
        <begin position="60"/>
        <end position="82"/>
    </location>
</feature>
<evidence type="ECO:0000313" key="3">
    <source>
        <dbReference type="Proteomes" id="UP000650582"/>
    </source>
</evidence>
<proteinExistence type="predicted"/>
<comment type="caution">
    <text evidence="2">The sequence shown here is derived from an EMBL/GenBank/DDBJ whole genome shotgun (WGS) entry which is preliminary data.</text>
</comment>
<gene>
    <name evidence="2" type="ORF">RHS04_03733</name>
</gene>
<protein>
    <submittedName>
        <fullName evidence="2">Uncharacterized protein</fullName>
    </submittedName>
</protein>
<organism evidence="2 3">
    <name type="scientific">Rhizoctonia solani</name>
    <dbReference type="NCBI Taxonomy" id="456999"/>
    <lineage>
        <taxon>Eukaryota</taxon>
        <taxon>Fungi</taxon>
        <taxon>Dikarya</taxon>
        <taxon>Basidiomycota</taxon>
        <taxon>Agaricomycotina</taxon>
        <taxon>Agaricomycetes</taxon>
        <taxon>Cantharellales</taxon>
        <taxon>Ceratobasidiaceae</taxon>
        <taxon>Rhizoctonia</taxon>
    </lineage>
</organism>
<dbReference type="AlphaFoldDB" id="A0A8H7H7D4"/>
<sequence length="176" mass="20040">MHTEFKPGKQDQDQEVDELAPDLPPPALSPMEEENQHTLPSEPSLDSQLSKMLRKHLTLNGITQQPGNNVQPQPRWHNQNGFDHSGGGFLPASPIPGMSKQGLDFLLQRLQEVALQRRKKEIAEGEARTAVLEWEWPTEPAPSSKPLMGLPEWVPNALNQDLPRTWEDYWEETRKE</sequence>